<name>A0A1X9SN36_9BACT</name>
<dbReference type="RefSeq" id="WP_100590705.1">
    <property type="nucleotide sequence ID" value="NZ_CP015578.1"/>
</dbReference>
<evidence type="ECO:0000313" key="2">
    <source>
        <dbReference type="Proteomes" id="UP000202031"/>
    </source>
</evidence>
<sequence length="223" mass="25041">MINRVNQIQSAKISNNIPAMINSSLPVIIKVLEQTRFNRYNIKFGTKTISTTSYKELDVGSEYYANIGSQSGGVISINSLTKREVIEPVLADGVSLIEMVANSKDLSWLIPYIKTKMSNSLSKDEFSIYADMIMALNENILHIPFYYDNRSALIQISLNKNPKIYLIFSLFAPVIISIKDGKFNLISSQYPSLSKALASELKCEFEIKNISPLWQKATIKATI</sequence>
<dbReference type="Proteomes" id="UP000202031">
    <property type="component" value="Chromosome"/>
</dbReference>
<dbReference type="GeneID" id="46921394"/>
<dbReference type="KEGG" id="clx:CLAN_0922"/>
<accession>A0A1X9SN36</accession>
<gene>
    <name evidence="1" type="ORF">CLAN_0922</name>
</gene>
<proteinExistence type="predicted"/>
<protein>
    <submittedName>
        <fullName evidence="1">Uncharacterized protein</fullName>
    </submittedName>
</protein>
<organism evidence="1 2">
    <name type="scientific">Campylobacter lanienae NCTC 13004</name>
    <dbReference type="NCBI Taxonomy" id="1031753"/>
    <lineage>
        <taxon>Bacteria</taxon>
        <taxon>Pseudomonadati</taxon>
        <taxon>Campylobacterota</taxon>
        <taxon>Epsilonproteobacteria</taxon>
        <taxon>Campylobacterales</taxon>
        <taxon>Campylobacteraceae</taxon>
        <taxon>Campylobacter</taxon>
    </lineage>
</organism>
<dbReference type="AlphaFoldDB" id="A0A1X9SN36"/>
<reference evidence="2" key="1">
    <citation type="journal article" date="2017" name="Genome Biol. Evol.">
        <title>Comparative Genomic Analysis Identifies a Campylobacter Clade Deficient in Selenium Metabolism.</title>
        <authorList>
            <person name="Miller W.G."/>
            <person name="Yee E."/>
            <person name="Lopes B.S."/>
            <person name="Chapman M.H."/>
            <person name="Huynh S."/>
            <person name="Bono J.L."/>
            <person name="Parker C.T."/>
            <person name="Strachan N.J.C."/>
            <person name="Forbes K.J."/>
        </authorList>
    </citation>
    <scope>NUCLEOTIDE SEQUENCE [LARGE SCALE GENOMIC DNA]</scope>
    <source>
        <strain evidence="2">NCTC 13004</strain>
    </source>
</reference>
<dbReference type="EMBL" id="CP015578">
    <property type="protein sequence ID" value="ARQ97667.1"/>
    <property type="molecule type" value="Genomic_DNA"/>
</dbReference>
<evidence type="ECO:0000313" key="1">
    <source>
        <dbReference type="EMBL" id="ARQ97667.1"/>
    </source>
</evidence>